<name>M9M1D6_PSEA3</name>
<evidence type="ECO:0000313" key="2">
    <source>
        <dbReference type="EMBL" id="GAC77459.1"/>
    </source>
</evidence>
<gene>
    <name evidence="2" type="ORF">PANT_26c00062</name>
</gene>
<reference evidence="3" key="1">
    <citation type="journal article" date="2013" name="Genome Announc.">
        <title>Genome sequence of the basidiomycetous yeast Pseudozyma antarctica T-34, a producer of the glycolipid biosurfactants mannosylerythritol lipids.</title>
        <authorList>
            <person name="Morita T."/>
            <person name="Koike H."/>
            <person name="Koyama Y."/>
            <person name="Hagiwara H."/>
            <person name="Ito E."/>
            <person name="Fukuoka T."/>
            <person name="Imura T."/>
            <person name="Machida M."/>
            <person name="Kitamoto D."/>
        </authorList>
    </citation>
    <scope>NUCLEOTIDE SEQUENCE [LARGE SCALE GENOMIC DNA]</scope>
    <source>
        <strain evidence="3">T-34</strain>
    </source>
</reference>
<dbReference type="Proteomes" id="UP000011976">
    <property type="component" value="Unassembled WGS sequence"/>
</dbReference>
<accession>M9M1D6</accession>
<sequence>MKLTSAPKCSDPLLIVTGEQRRGGSRSASLFAVLHSALPCKPNRLGTIQPLPPQSAVGEPKCVDVDTEFGRLRVALTRPKHDEQETTLPPVPHPKRLSQKLGWEHKASPEPEEATGSAEAALEAQRRQNRNACEVSGNHFGSTMAATAAPPHVTLHGSSSGDTRLHAMSTPVP</sequence>
<proteinExistence type="predicted"/>
<evidence type="ECO:0000256" key="1">
    <source>
        <dbReference type="SAM" id="MobiDB-lite"/>
    </source>
</evidence>
<feature type="region of interest" description="Disordered" evidence="1">
    <location>
        <begin position="77"/>
        <end position="173"/>
    </location>
</feature>
<organism evidence="2 3">
    <name type="scientific">Pseudozyma antarctica (strain T-34)</name>
    <name type="common">Yeast</name>
    <name type="synonym">Candida antarctica</name>
    <dbReference type="NCBI Taxonomy" id="1151754"/>
    <lineage>
        <taxon>Eukaryota</taxon>
        <taxon>Fungi</taxon>
        <taxon>Dikarya</taxon>
        <taxon>Basidiomycota</taxon>
        <taxon>Ustilaginomycotina</taxon>
        <taxon>Ustilaginomycetes</taxon>
        <taxon>Ustilaginales</taxon>
        <taxon>Ustilaginaceae</taxon>
        <taxon>Moesziomyces</taxon>
    </lineage>
</organism>
<dbReference type="AlphaFoldDB" id="M9M1D6"/>
<evidence type="ECO:0000313" key="3">
    <source>
        <dbReference type="Proteomes" id="UP000011976"/>
    </source>
</evidence>
<dbReference type="EMBL" id="DF196792">
    <property type="protein sequence ID" value="GAC77459.1"/>
    <property type="molecule type" value="Genomic_DNA"/>
</dbReference>
<protein>
    <submittedName>
        <fullName evidence="2">Uncharacterized protein</fullName>
    </submittedName>
</protein>